<accession>A0A7Y2L9U4</accession>
<dbReference type="RefSeq" id="WP_170271872.1">
    <property type="nucleotide sequence ID" value="NZ_JABEQB010000104.1"/>
</dbReference>
<proteinExistence type="predicted"/>
<dbReference type="PANTHER" id="PTHR43566:SF1">
    <property type="entry name" value="AAA+ ATPASE DOMAIN-CONTAINING PROTEIN"/>
    <property type="match status" value="1"/>
</dbReference>
<dbReference type="EMBL" id="JABEQB010000104">
    <property type="protein sequence ID" value="NNG68285.1"/>
    <property type="molecule type" value="Genomic_DNA"/>
</dbReference>
<reference evidence="2 3" key="1">
    <citation type="submission" date="2020-04" db="EMBL/GenBank/DDBJ databases">
        <title>Draft genome sequence of Caldanaerobacter sunterraneus. strain 1523vc isolated from Griffin hot spring, Kamchatka, Russia.</title>
        <authorList>
            <person name="Toshchakov S.V."/>
            <person name="Podosokorskaya O.A."/>
            <person name="Kublanov I.V."/>
            <person name="Korzhenkov A."/>
            <person name="Patrushev M.V."/>
        </authorList>
    </citation>
    <scope>NUCLEOTIDE SEQUENCE [LARGE SCALE GENOMIC DNA]</scope>
    <source>
        <strain evidence="2 3">1523vc</strain>
    </source>
</reference>
<dbReference type="PANTHER" id="PTHR43566">
    <property type="entry name" value="CONSERVED PROTEIN"/>
    <property type="match status" value="1"/>
</dbReference>
<sequence length="178" mass="20297">DVSTVTVENYIHLLENANLIYKSLPIELGGKKVLKAKPKIYVSDPALRNAVLMIDNILLDSKELGITVETAIFKHIYNFYLQTNARIGYFRKSSDNQKEIDVVVEFPHSKSLIEVKFREDTTLSENEAIVEMSQKEKNIASAVLVTKRPEDYGKVKISTKVPIIKIPAYAFMYLFGRR</sequence>
<organism evidence="2 3">
    <name type="scientific">Caldanaerobacter subterraneus</name>
    <dbReference type="NCBI Taxonomy" id="911092"/>
    <lineage>
        <taxon>Bacteria</taxon>
        <taxon>Bacillati</taxon>
        <taxon>Bacillota</taxon>
        <taxon>Clostridia</taxon>
        <taxon>Thermoanaerobacterales</taxon>
        <taxon>Thermoanaerobacteraceae</taxon>
        <taxon>Caldanaerobacter</taxon>
    </lineage>
</organism>
<gene>
    <name evidence="2" type="ORF">HKI81_14175</name>
</gene>
<name>A0A7Y2L9U4_9THEO</name>
<feature type="non-terminal residue" evidence="2">
    <location>
        <position position="1"/>
    </location>
</feature>
<comment type="caution">
    <text evidence="2">The sequence shown here is derived from an EMBL/GenBank/DDBJ whole genome shotgun (WGS) entry which is preliminary data.</text>
</comment>
<evidence type="ECO:0000313" key="2">
    <source>
        <dbReference type="EMBL" id="NNG68285.1"/>
    </source>
</evidence>
<dbReference type="AlphaFoldDB" id="A0A7Y2L9U4"/>
<dbReference type="Proteomes" id="UP000529861">
    <property type="component" value="Unassembled WGS sequence"/>
</dbReference>
<evidence type="ECO:0000313" key="3">
    <source>
        <dbReference type="Proteomes" id="UP000529861"/>
    </source>
</evidence>
<evidence type="ECO:0000259" key="1">
    <source>
        <dbReference type="Pfam" id="PF13635"/>
    </source>
</evidence>
<protein>
    <submittedName>
        <fullName evidence="2">DUF4143 domain-containing protein</fullName>
    </submittedName>
</protein>
<dbReference type="InterPro" id="IPR025420">
    <property type="entry name" value="DUF4143"/>
</dbReference>
<dbReference type="Pfam" id="PF13635">
    <property type="entry name" value="DUF4143"/>
    <property type="match status" value="1"/>
</dbReference>
<feature type="domain" description="DUF4143" evidence="1">
    <location>
        <begin position="2"/>
        <end position="117"/>
    </location>
</feature>